<evidence type="ECO:0000256" key="4">
    <source>
        <dbReference type="PROSITE-ProRule" id="PRU00169"/>
    </source>
</evidence>
<dbReference type="Pfam" id="PF00072">
    <property type="entry name" value="Response_reg"/>
    <property type="match status" value="1"/>
</dbReference>
<dbReference type="Pfam" id="PF00486">
    <property type="entry name" value="Trans_reg_C"/>
    <property type="match status" value="1"/>
</dbReference>
<dbReference type="PROSITE" id="PS51755">
    <property type="entry name" value="OMPR_PHOB"/>
    <property type="match status" value="1"/>
</dbReference>
<evidence type="ECO:0000256" key="3">
    <source>
        <dbReference type="ARBA" id="ARBA00023125"/>
    </source>
</evidence>
<dbReference type="EMBL" id="PFFQ01000061">
    <property type="protein sequence ID" value="PIW14300.1"/>
    <property type="molecule type" value="Genomic_DNA"/>
</dbReference>
<dbReference type="CDD" id="cd17574">
    <property type="entry name" value="REC_OmpR"/>
    <property type="match status" value="1"/>
</dbReference>
<feature type="modified residue" description="4-aspartylphosphate" evidence="4">
    <location>
        <position position="59"/>
    </location>
</feature>
<dbReference type="GO" id="GO:0032993">
    <property type="term" value="C:protein-DNA complex"/>
    <property type="evidence" value="ECO:0007669"/>
    <property type="project" value="TreeGrafter"/>
</dbReference>
<dbReference type="PANTHER" id="PTHR48111">
    <property type="entry name" value="REGULATOR OF RPOS"/>
    <property type="match status" value="1"/>
</dbReference>
<dbReference type="InterPro" id="IPR039420">
    <property type="entry name" value="WalR-like"/>
</dbReference>
<dbReference type="AlphaFoldDB" id="A0A2M7FYY0"/>
<proteinExistence type="predicted"/>
<comment type="caution">
    <text evidence="8">The sequence shown here is derived from an EMBL/GenBank/DDBJ whole genome shotgun (WGS) entry which is preliminary data.</text>
</comment>
<dbReference type="GO" id="GO:0006355">
    <property type="term" value="P:regulation of DNA-templated transcription"/>
    <property type="evidence" value="ECO:0007669"/>
    <property type="project" value="InterPro"/>
</dbReference>
<dbReference type="InterPro" id="IPR001789">
    <property type="entry name" value="Sig_transdc_resp-reg_receiver"/>
</dbReference>
<dbReference type="SUPFAM" id="SSF52172">
    <property type="entry name" value="CheY-like"/>
    <property type="match status" value="1"/>
</dbReference>
<evidence type="ECO:0000256" key="1">
    <source>
        <dbReference type="ARBA" id="ARBA00022553"/>
    </source>
</evidence>
<keyword evidence="1 4" id="KW-0597">Phosphoprotein</keyword>
<dbReference type="Gene3D" id="1.10.10.10">
    <property type="entry name" value="Winged helix-like DNA-binding domain superfamily/Winged helix DNA-binding domain"/>
    <property type="match status" value="1"/>
</dbReference>
<accession>A0A2M7FYY0</accession>
<keyword evidence="2" id="KW-0902">Two-component regulatory system</keyword>
<feature type="domain" description="OmpR/PhoB-type" evidence="7">
    <location>
        <begin position="139"/>
        <end position="238"/>
    </location>
</feature>
<protein>
    <submittedName>
        <fullName evidence="8">DNA-binding response regulator</fullName>
    </submittedName>
</protein>
<dbReference type="Gene3D" id="3.40.50.2300">
    <property type="match status" value="1"/>
</dbReference>
<dbReference type="PANTHER" id="PTHR48111:SF40">
    <property type="entry name" value="PHOSPHATE REGULON TRANSCRIPTIONAL REGULATORY PROTEIN PHOB"/>
    <property type="match status" value="1"/>
</dbReference>
<keyword evidence="3 5" id="KW-0238">DNA-binding</keyword>
<sequence>MHMPKSHHPIILLIDDDPQILKTVQEVLSLDLYQVHTAANGQEGIQAYETLKPDLVLCDVMLPDILGLDICRTIKQKNPCQLFVFMTSLGDETDQVVGLELGADDYLVKPFKIKTFRAKIHSLLRRLKQISAPSQQIHSPPIIQNNLRIDTSSYKACLSGQELSLTHKEFEVLAWLAAHPGQLFTRQQLLEQLWQEDLDVNDRAVDALIRRLREKLGDSVSEVQFIETVRGMGYRFKQNQL</sequence>
<dbReference type="GO" id="GO:0000976">
    <property type="term" value="F:transcription cis-regulatory region binding"/>
    <property type="evidence" value="ECO:0007669"/>
    <property type="project" value="TreeGrafter"/>
</dbReference>
<dbReference type="InterPro" id="IPR001867">
    <property type="entry name" value="OmpR/PhoB-type_DNA-bd"/>
</dbReference>
<evidence type="ECO:0000313" key="8">
    <source>
        <dbReference type="EMBL" id="PIW14300.1"/>
    </source>
</evidence>
<feature type="DNA-binding region" description="OmpR/PhoB-type" evidence="5">
    <location>
        <begin position="139"/>
        <end position="238"/>
    </location>
</feature>
<dbReference type="CDD" id="cd00383">
    <property type="entry name" value="trans_reg_C"/>
    <property type="match status" value="1"/>
</dbReference>
<feature type="domain" description="Response regulatory" evidence="6">
    <location>
        <begin position="10"/>
        <end position="124"/>
    </location>
</feature>
<evidence type="ECO:0000256" key="2">
    <source>
        <dbReference type="ARBA" id="ARBA00023012"/>
    </source>
</evidence>
<dbReference type="SMART" id="SM00862">
    <property type="entry name" value="Trans_reg_C"/>
    <property type="match status" value="1"/>
</dbReference>
<dbReference type="InterPro" id="IPR011006">
    <property type="entry name" value="CheY-like_superfamily"/>
</dbReference>
<dbReference type="FunFam" id="1.10.10.10:FF:000018">
    <property type="entry name" value="DNA-binding response regulator ResD"/>
    <property type="match status" value="1"/>
</dbReference>
<dbReference type="InterPro" id="IPR036388">
    <property type="entry name" value="WH-like_DNA-bd_sf"/>
</dbReference>
<gene>
    <name evidence="8" type="ORF">COW36_22045</name>
</gene>
<dbReference type="SMART" id="SM00448">
    <property type="entry name" value="REC"/>
    <property type="match status" value="1"/>
</dbReference>
<dbReference type="PROSITE" id="PS50110">
    <property type="entry name" value="RESPONSE_REGULATORY"/>
    <property type="match status" value="1"/>
</dbReference>
<evidence type="ECO:0000259" key="7">
    <source>
        <dbReference type="PROSITE" id="PS51755"/>
    </source>
</evidence>
<dbReference type="Gene3D" id="6.10.250.690">
    <property type="match status" value="1"/>
</dbReference>
<evidence type="ECO:0000313" key="9">
    <source>
        <dbReference type="Proteomes" id="UP000231019"/>
    </source>
</evidence>
<dbReference type="GO" id="GO:0000156">
    <property type="term" value="F:phosphorelay response regulator activity"/>
    <property type="evidence" value="ECO:0007669"/>
    <property type="project" value="TreeGrafter"/>
</dbReference>
<reference evidence="8 9" key="1">
    <citation type="submission" date="2017-09" db="EMBL/GenBank/DDBJ databases">
        <title>Depth-based differentiation of microbial function through sediment-hosted aquifers and enrichment of novel symbionts in the deep terrestrial subsurface.</title>
        <authorList>
            <person name="Probst A.J."/>
            <person name="Ladd B."/>
            <person name="Jarett J.K."/>
            <person name="Geller-Mcgrath D.E."/>
            <person name="Sieber C.M."/>
            <person name="Emerson J.B."/>
            <person name="Anantharaman K."/>
            <person name="Thomas B.C."/>
            <person name="Malmstrom R."/>
            <person name="Stieglmeier M."/>
            <person name="Klingl A."/>
            <person name="Woyke T."/>
            <person name="Ryan C.M."/>
            <person name="Banfield J.F."/>
        </authorList>
    </citation>
    <scope>NUCLEOTIDE SEQUENCE [LARGE SCALE GENOMIC DNA]</scope>
    <source>
        <strain evidence="8">CG17_big_fil_post_rev_8_21_14_2_50_48_46</strain>
    </source>
</reference>
<evidence type="ECO:0000259" key="6">
    <source>
        <dbReference type="PROSITE" id="PS50110"/>
    </source>
</evidence>
<dbReference type="Proteomes" id="UP000231019">
    <property type="component" value="Unassembled WGS sequence"/>
</dbReference>
<organism evidence="8 9">
    <name type="scientific">bacterium (Candidatus Blackallbacteria) CG17_big_fil_post_rev_8_21_14_2_50_48_46</name>
    <dbReference type="NCBI Taxonomy" id="2014261"/>
    <lineage>
        <taxon>Bacteria</taxon>
        <taxon>Candidatus Blackallbacteria</taxon>
    </lineage>
</organism>
<dbReference type="GO" id="GO:0005829">
    <property type="term" value="C:cytosol"/>
    <property type="evidence" value="ECO:0007669"/>
    <property type="project" value="TreeGrafter"/>
</dbReference>
<evidence type="ECO:0000256" key="5">
    <source>
        <dbReference type="PROSITE-ProRule" id="PRU01091"/>
    </source>
</evidence>
<name>A0A2M7FYY0_9BACT</name>